<evidence type="ECO:0000256" key="1">
    <source>
        <dbReference type="ARBA" id="ARBA00023015"/>
    </source>
</evidence>
<dbReference type="Proteomes" id="UP000252792">
    <property type="component" value="Unassembled WGS sequence"/>
</dbReference>
<evidence type="ECO:0000259" key="4">
    <source>
        <dbReference type="PROSITE" id="PS50995"/>
    </source>
</evidence>
<dbReference type="InterPro" id="IPR036388">
    <property type="entry name" value="WH-like_DNA-bd_sf"/>
</dbReference>
<dbReference type="RefSeq" id="WP_113917236.1">
    <property type="nucleotide sequence ID" value="NZ_QNSE01000009.1"/>
</dbReference>
<sequence>MSHYESELQTFFINTIGGLKISMKNIMKENGLTLSPLYFMILKNIHETENCTANYLADITERDKGQVTRLIQEVVNQELVIKSPNPNDKRSQFLRLTEKGLSFYQQLAKADQAALKKMRANVSDEELKTFLDTGAKMLSNLNAINKKT</sequence>
<dbReference type="EMBL" id="QNSE01000009">
    <property type="protein sequence ID" value="RBP81844.1"/>
    <property type="molecule type" value="Genomic_DNA"/>
</dbReference>
<dbReference type="InterPro" id="IPR000835">
    <property type="entry name" value="HTH_MarR-typ"/>
</dbReference>
<evidence type="ECO:0000313" key="5">
    <source>
        <dbReference type="EMBL" id="RBP81844.1"/>
    </source>
</evidence>
<organism evidence="5 6">
    <name type="scientific">Marinomonas rhizomae</name>
    <dbReference type="NCBI Taxonomy" id="491948"/>
    <lineage>
        <taxon>Bacteria</taxon>
        <taxon>Pseudomonadati</taxon>
        <taxon>Pseudomonadota</taxon>
        <taxon>Gammaproteobacteria</taxon>
        <taxon>Oceanospirillales</taxon>
        <taxon>Oceanospirillaceae</taxon>
        <taxon>Marinomonas</taxon>
    </lineage>
</organism>
<dbReference type="InterPro" id="IPR036390">
    <property type="entry name" value="WH_DNA-bd_sf"/>
</dbReference>
<comment type="caution">
    <text evidence="5">The sequence shown here is derived from an EMBL/GenBank/DDBJ whole genome shotgun (WGS) entry which is preliminary data.</text>
</comment>
<dbReference type="SUPFAM" id="SSF46785">
    <property type="entry name" value="Winged helix' DNA-binding domain"/>
    <property type="match status" value="1"/>
</dbReference>
<dbReference type="AlphaFoldDB" id="A0A366J6G1"/>
<dbReference type="SMART" id="SM00347">
    <property type="entry name" value="HTH_MARR"/>
    <property type="match status" value="1"/>
</dbReference>
<reference evidence="5 6" key="1">
    <citation type="submission" date="2018-06" db="EMBL/GenBank/DDBJ databases">
        <title>Genomic Encyclopedia of Type Strains, Phase III (KMG-III): the genomes of soil and plant-associated and newly described type strains.</title>
        <authorList>
            <person name="Whitman W."/>
        </authorList>
    </citation>
    <scope>NUCLEOTIDE SEQUENCE [LARGE SCALE GENOMIC DNA]</scope>
    <source>
        <strain evidence="5 6">CECT 7377</strain>
    </source>
</reference>
<keyword evidence="1" id="KW-0805">Transcription regulation</keyword>
<dbReference type="Gene3D" id="1.10.10.10">
    <property type="entry name" value="Winged helix-like DNA-binding domain superfamily/Winged helix DNA-binding domain"/>
    <property type="match status" value="1"/>
</dbReference>
<evidence type="ECO:0000256" key="2">
    <source>
        <dbReference type="ARBA" id="ARBA00023125"/>
    </source>
</evidence>
<evidence type="ECO:0000256" key="3">
    <source>
        <dbReference type="ARBA" id="ARBA00023163"/>
    </source>
</evidence>
<feature type="domain" description="HTH marR-type" evidence="4">
    <location>
        <begin position="1"/>
        <end position="139"/>
    </location>
</feature>
<name>A0A366J6G1_9GAMM</name>
<dbReference type="PROSITE" id="PS50995">
    <property type="entry name" value="HTH_MARR_2"/>
    <property type="match status" value="1"/>
</dbReference>
<dbReference type="Pfam" id="PF12802">
    <property type="entry name" value="MarR_2"/>
    <property type="match status" value="1"/>
</dbReference>
<accession>A0A366J6G1</accession>
<evidence type="ECO:0000313" key="6">
    <source>
        <dbReference type="Proteomes" id="UP000252792"/>
    </source>
</evidence>
<keyword evidence="3" id="KW-0804">Transcription</keyword>
<dbReference type="PANTHER" id="PTHR42756:SF1">
    <property type="entry name" value="TRANSCRIPTIONAL REPRESSOR OF EMRAB OPERON"/>
    <property type="match status" value="1"/>
</dbReference>
<proteinExistence type="predicted"/>
<keyword evidence="2" id="KW-0238">DNA-binding</keyword>
<keyword evidence="6" id="KW-1185">Reference proteome</keyword>
<protein>
    <submittedName>
        <fullName evidence="5">MarR family transcriptional regulator</fullName>
    </submittedName>
</protein>
<gene>
    <name evidence="5" type="ORF">DFP80_109144</name>
</gene>
<dbReference type="GO" id="GO:0003677">
    <property type="term" value="F:DNA binding"/>
    <property type="evidence" value="ECO:0007669"/>
    <property type="project" value="UniProtKB-KW"/>
</dbReference>
<dbReference type="GO" id="GO:0003700">
    <property type="term" value="F:DNA-binding transcription factor activity"/>
    <property type="evidence" value="ECO:0007669"/>
    <property type="project" value="InterPro"/>
</dbReference>
<dbReference type="OrthoDB" id="6196575at2"/>
<dbReference type="PANTHER" id="PTHR42756">
    <property type="entry name" value="TRANSCRIPTIONAL REGULATOR, MARR"/>
    <property type="match status" value="1"/>
</dbReference>